<dbReference type="SUPFAM" id="SSF53850">
    <property type="entry name" value="Periplasmic binding protein-like II"/>
    <property type="match status" value="1"/>
</dbReference>
<dbReference type="Pfam" id="PF09084">
    <property type="entry name" value="NMT1"/>
    <property type="match status" value="1"/>
</dbReference>
<dbReference type="SMART" id="SM00062">
    <property type="entry name" value="PBPb"/>
    <property type="match status" value="1"/>
</dbReference>
<dbReference type="InterPro" id="IPR001638">
    <property type="entry name" value="Solute-binding_3/MltF_N"/>
</dbReference>
<dbReference type="NCBIfam" id="TIGR01728">
    <property type="entry name" value="SsuA_fam"/>
    <property type="match status" value="1"/>
</dbReference>
<keyword evidence="4" id="KW-0732">Signal</keyword>
<proteinExistence type="inferred from homology"/>
<comment type="function">
    <text evidence="5">Part of a binding-protein-dependent transport system for aliphatic sulfonates. Putative binding protein.</text>
</comment>
<dbReference type="STRING" id="642227.HA49_15030"/>
<evidence type="ECO:0000256" key="5">
    <source>
        <dbReference type="ARBA" id="ARBA00055538"/>
    </source>
</evidence>
<organism evidence="8 9">
    <name type="scientific">Tatumella morbirosei</name>
    <dbReference type="NCBI Taxonomy" id="642227"/>
    <lineage>
        <taxon>Bacteria</taxon>
        <taxon>Pseudomonadati</taxon>
        <taxon>Pseudomonadota</taxon>
        <taxon>Gammaproteobacteria</taxon>
        <taxon>Enterobacterales</taxon>
        <taxon>Erwiniaceae</taxon>
        <taxon>Tatumella</taxon>
    </lineage>
</organism>
<evidence type="ECO:0000256" key="1">
    <source>
        <dbReference type="ARBA" id="ARBA00004418"/>
    </source>
</evidence>
<evidence type="ECO:0000256" key="6">
    <source>
        <dbReference type="ARBA" id="ARBA00070228"/>
    </source>
</evidence>
<dbReference type="GO" id="GO:0042597">
    <property type="term" value="C:periplasmic space"/>
    <property type="evidence" value="ECO:0007669"/>
    <property type="project" value="UniProtKB-SubCell"/>
</dbReference>
<dbReference type="Gene3D" id="3.40.190.10">
    <property type="entry name" value="Periplasmic binding protein-like II"/>
    <property type="match status" value="2"/>
</dbReference>
<dbReference type="PANTHER" id="PTHR30024:SF21">
    <property type="entry name" value="ABC TRANSPORTER SUBSTRATE-BINDING PROTEIN"/>
    <property type="match status" value="1"/>
</dbReference>
<dbReference type="FunFam" id="3.40.190.10:FF:000050">
    <property type="entry name" value="Sulfonate ABC transporter substrate-binding protein"/>
    <property type="match status" value="1"/>
</dbReference>
<name>A0A095UCF5_9GAMM</name>
<gene>
    <name evidence="8" type="ORF">HA49_15030</name>
</gene>
<dbReference type="eggNOG" id="COG0715">
    <property type="taxonomic scope" value="Bacteria"/>
</dbReference>
<keyword evidence="3" id="KW-0813">Transport</keyword>
<dbReference type="InterPro" id="IPR015168">
    <property type="entry name" value="SsuA/THI5"/>
</dbReference>
<comment type="subcellular location">
    <subcellularLocation>
        <location evidence="1">Periplasm</location>
    </subcellularLocation>
</comment>
<keyword evidence="9" id="KW-1185">Reference proteome</keyword>
<evidence type="ECO:0000256" key="4">
    <source>
        <dbReference type="ARBA" id="ARBA00022729"/>
    </source>
</evidence>
<comment type="caution">
    <text evidence="8">The sequence shown here is derived from an EMBL/GenBank/DDBJ whole genome shotgun (WGS) entry which is preliminary data.</text>
</comment>
<reference evidence="8" key="1">
    <citation type="submission" date="2014-12" db="EMBL/GenBank/DDBJ databases">
        <title>The draft genome of the Tatumella morbirosei type strain, LMG23360T isolated from pineapple rot.</title>
        <authorList>
            <person name="Smits T.H."/>
            <person name="Palmer M."/>
            <person name="Venter S.N."/>
            <person name="Duffy B."/>
            <person name="Steenkamp E.T."/>
            <person name="Chan W.Y."/>
            <person name="Coutinho T.A."/>
            <person name="Coetzee M.P."/>
            <person name="De Maayer P."/>
        </authorList>
    </citation>
    <scope>NUCLEOTIDE SEQUENCE [LARGE SCALE GENOMIC DNA]</scope>
    <source>
        <strain evidence="8">LMG 23360</strain>
    </source>
</reference>
<dbReference type="InterPro" id="IPR010067">
    <property type="entry name" value="ABC_SsuA_sub-bd"/>
</dbReference>
<evidence type="ECO:0000313" key="8">
    <source>
        <dbReference type="EMBL" id="KGD72093.2"/>
    </source>
</evidence>
<evidence type="ECO:0000313" key="9">
    <source>
        <dbReference type="Proteomes" id="UP000029577"/>
    </source>
</evidence>
<protein>
    <recommendedName>
        <fullName evidence="6">Putative aliphatic sulfonates-binding protein</fullName>
    </recommendedName>
</protein>
<feature type="domain" description="Solute-binding protein family 3/N-terminal" evidence="7">
    <location>
        <begin position="38"/>
        <end position="252"/>
    </location>
</feature>
<evidence type="ECO:0000256" key="2">
    <source>
        <dbReference type="ARBA" id="ARBA00010742"/>
    </source>
</evidence>
<sequence>MNHCQESTMLPKHKAKIKAAITASLFFVLPLHAETLKKISLDYAYYSPESLVIKKNHWLEDDFNKSHTSVKWVLSRGSNNSLEFLNSGATDFALTSSISAFVSRANGQPVKAIYSYLWYVPSLILVQKNAPYTSLTDLKGKKIAATKGTDPYFFLLRALSSSHINVKDVNIVHLQHPEGRAALEQGRVDAWAGLDPFMAAGQLAGDKILYENKNFGVAAFLNTRENFLHDHPEAVAAVIKAYDRARRWIIANPQQAVKLIAAETQLPEPVISLQLSRYDLTKPIPGQAALEAIKPVIPLLLSDNILRHGANTEQTLNTLIDSSLATPVVEAK</sequence>
<comment type="similarity">
    <text evidence="2">Belongs to the bacterial solute-binding protein SsuA/TauA family.</text>
</comment>
<dbReference type="PANTHER" id="PTHR30024">
    <property type="entry name" value="ALIPHATIC SULFONATES-BINDING PROTEIN-RELATED"/>
    <property type="match status" value="1"/>
</dbReference>
<evidence type="ECO:0000259" key="7">
    <source>
        <dbReference type="SMART" id="SM00062"/>
    </source>
</evidence>
<dbReference type="EMBL" id="JPKR02000003">
    <property type="protein sequence ID" value="KGD72093.2"/>
    <property type="molecule type" value="Genomic_DNA"/>
</dbReference>
<evidence type="ECO:0000256" key="3">
    <source>
        <dbReference type="ARBA" id="ARBA00022448"/>
    </source>
</evidence>
<dbReference type="GO" id="GO:0016020">
    <property type="term" value="C:membrane"/>
    <property type="evidence" value="ECO:0007669"/>
    <property type="project" value="InterPro"/>
</dbReference>
<dbReference type="Proteomes" id="UP000029577">
    <property type="component" value="Unassembled WGS sequence"/>
</dbReference>
<dbReference type="GO" id="GO:0042626">
    <property type="term" value="F:ATPase-coupled transmembrane transporter activity"/>
    <property type="evidence" value="ECO:0007669"/>
    <property type="project" value="InterPro"/>
</dbReference>
<accession>A0A095UCF5</accession>
<dbReference type="AlphaFoldDB" id="A0A095UCF5"/>